<comment type="caution">
    <text evidence="2">The sequence shown here is derived from an EMBL/GenBank/DDBJ whole genome shotgun (WGS) entry which is preliminary data.</text>
</comment>
<feature type="region of interest" description="Disordered" evidence="1">
    <location>
        <begin position="1"/>
        <end position="63"/>
    </location>
</feature>
<keyword evidence="3" id="KW-1185">Reference proteome</keyword>
<evidence type="ECO:0000313" key="3">
    <source>
        <dbReference type="Proteomes" id="UP000699042"/>
    </source>
</evidence>
<dbReference type="EMBL" id="JAESDN010000001">
    <property type="protein sequence ID" value="KAG7059096.1"/>
    <property type="molecule type" value="Genomic_DNA"/>
</dbReference>
<sequence>MMVSRGNGETSFSDSSSPDSTDTRARPRAGEDQNPMGTRFYPGPVESETVEDTESTSRMMAGG</sequence>
<proteinExistence type="predicted"/>
<feature type="compositionally biased region" description="Low complexity" evidence="1">
    <location>
        <begin position="10"/>
        <end position="20"/>
    </location>
</feature>
<gene>
    <name evidence="2" type="ORF">JMJ77_006464</name>
</gene>
<evidence type="ECO:0000313" key="2">
    <source>
        <dbReference type="EMBL" id="KAG7059096.1"/>
    </source>
</evidence>
<protein>
    <submittedName>
        <fullName evidence="2">Uncharacterized protein</fullName>
    </submittedName>
</protein>
<evidence type="ECO:0000256" key="1">
    <source>
        <dbReference type="SAM" id="MobiDB-lite"/>
    </source>
</evidence>
<organism evidence="2 3">
    <name type="scientific">Colletotrichum scovillei</name>
    <dbReference type="NCBI Taxonomy" id="1209932"/>
    <lineage>
        <taxon>Eukaryota</taxon>
        <taxon>Fungi</taxon>
        <taxon>Dikarya</taxon>
        <taxon>Ascomycota</taxon>
        <taxon>Pezizomycotina</taxon>
        <taxon>Sordariomycetes</taxon>
        <taxon>Hypocreomycetidae</taxon>
        <taxon>Glomerellales</taxon>
        <taxon>Glomerellaceae</taxon>
        <taxon>Colletotrichum</taxon>
        <taxon>Colletotrichum acutatum species complex</taxon>
    </lineage>
</organism>
<feature type="compositionally biased region" description="Basic and acidic residues" evidence="1">
    <location>
        <begin position="21"/>
        <end position="31"/>
    </location>
</feature>
<dbReference type="AlphaFoldDB" id="A0A9P7UML0"/>
<reference evidence="2" key="1">
    <citation type="submission" date="2021-05" db="EMBL/GenBank/DDBJ databases">
        <title>Comparative genomics of three Colletotrichum scovillei strains and genetic complementation revealed genes involved fungal growth and virulence on chili pepper.</title>
        <authorList>
            <person name="Hsieh D.-K."/>
            <person name="Chuang S.-C."/>
            <person name="Chen C.-Y."/>
            <person name="Chao Y.-T."/>
            <person name="Lu M.-Y.J."/>
            <person name="Lee M.-H."/>
            <person name="Shih M.-C."/>
        </authorList>
    </citation>
    <scope>NUCLEOTIDE SEQUENCE</scope>
    <source>
        <strain evidence="2">Coll-153</strain>
    </source>
</reference>
<name>A0A9P7UML0_9PEZI</name>
<dbReference type="Proteomes" id="UP000699042">
    <property type="component" value="Unassembled WGS sequence"/>
</dbReference>
<accession>A0A9P7UML0</accession>